<gene>
    <name evidence="3" type="ORF">N2K95_01600</name>
</gene>
<feature type="transmembrane region" description="Helical" evidence="2">
    <location>
        <begin position="115"/>
        <end position="133"/>
    </location>
</feature>
<evidence type="ECO:0000313" key="3">
    <source>
        <dbReference type="EMBL" id="UWX97417.1"/>
    </source>
</evidence>
<keyword evidence="4" id="KW-1185">Reference proteome</keyword>
<evidence type="ECO:0000313" key="4">
    <source>
        <dbReference type="Proteomes" id="UP001059859"/>
    </source>
</evidence>
<accession>A0ABY5YQP4</accession>
<dbReference type="RefSeq" id="WP_260652625.1">
    <property type="nucleotide sequence ID" value="NZ_CP104275.1"/>
</dbReference>
<dbReference type="Proteomes" id="UP001059859">
    <property type="component" value="Chromosome"/>
</dbReference>
<feature type="transmembrane region" description="Helical" evidence="2">
    <location>
        <begin position="41"/>
        <end position="62"/>
    </location>
</feature>
<feature type="compositionally biased region" description="Polar residues" evidence="1">
    <location>
        <begin position="1"/>
        <end position="13"/>
    </location>
</feature>
<proteinExistence type="predicted"/>
<keyword evidence="2" id="KW-0472">Membrane</keyword>
<keyword evidence="2" id="KW-1133">Transmembrane helix</keyword>
<dbReference type="EMBL" id="CP104275">
    <property type="protein sequence ID" value="UWX97417.1"/>
    <property type="molecule type" value="Genomic_DNA"/>
</dbReference>
<feature type="region of interest" description="Disordered" evidence="1">
    <location>
        <begin position="1"/>
        <end position="31"/>
    </location>
</feature>
<name>A0ABY5YQP4_9MICC</name>
<organism evidence="3 4">
    <name type="scientific">Arthrobacter zhaoxinii</name>
    <dbReference type="NCBI Taxonomy" id="2964616"/>
    <lineage>
        <taxon>Bacteria</taxon>
        <taxon>Bacillati</taxon>
        <taxon>Actinomycetota</taxon>
        <taxon>Actinomycetes</taxon>
        <taxon>Micrococcales</taxon>
        <taxon>Micrococcaceae</taxon>
        <taxon>Arthrobacter</taxon>
    </lineage>
</organism>
<protein>
    <submittedName>
        <fullName evidence="3">Uncharacterized protein</fullName>
    </submittedName>
</protein>
<evidence type="ECO:0000256" key="1">
    <source>
        <dbReference type="SAM" id="MobiDB-lite"/>
    </source>
</evidence>
<keyword evidence="2" id="KW-0812">Transmembrane</keyword>
<feature type="transmembrane region" description="Helical" evidence="2">
    <location>
        <begin position="88"/>
        <end position="108"/>
    </location>
</feature>
<feature type="compositionally biased region" description="Low complexity" evidence="1">
    <location>
        <begin position="15"/>
        <end position="31"/>
    </location>
</feature>
<reference evidence="3" key="1">
    <citation type="submission" date="2022-09" db="EMBL/GenBank/DDBJ databases">
        <title>Novel species in genus Arthrobacter.</title>
        <authorList>
            <person name="Liu Y."/>
        </authorList>
    </citation>
    <scope>NUCLEOTIDE SEQUENCE</scope>
    <source>
        <strain evidence="3">Zg-Y815</strain>
    </source>
</reference>
<sequence length="188" mass="20323">MTENVAQDANQNPYAGAQPAAQTPATPGAAPARPKTVEMAFWLLMAAVALVLIRIPVGIMAVKSEKHKEEIASIFGEANIPWWSSEEISGYVSAGIFTGIILTGIALLSRMGFSWPRIVLIVVVILSAMNTRVQFFASVITVYPAAWVTLVSVLLSLAATVLLFLTPSNHYFKSMGQYRKGKKQLSKA</sequence>
<feature type="transmembrane region" description="Helical" evidence="2">
    <location>
        <begin position="145"/>
        <end position="165"/>
    </location>
</feature>
<evidence type="ECO:0000256" key="2">
    <source>
        <dbReference type="SAM" id="Phobius"/>
    </source>
</evidence>